<keyword evidence="1 3" id="KW-0193">Cuticle</keyword>
<keyword evidence="6" id="KW-1185">Reference proteome</keyword>
<dbReference type="Pfam" id="PF00379">
    <property type="entry name" value="Chitin_bind_4"/>
    <property type="match status" value="1"/>
</dbReference>
<sequence length="197" mass="21549">MWSQVIGLTVLVVCVHTHSVAVSHQSRIDHSTGHISHHVAHPGHPVGIIGHPIGHHRHHGHAISHGHVIHHEHGHIGHNAGHIVQHAGHHGHAVSHGHVIQHGHGHTHGHGHDHAASHPSYEFSYAVNDPHTGDHKSQSEHRHGDVVKGQYSLVEPDGNVRSVHYTADDHHGFVAAVHHTTHHHHPHHHVHGSHGHQ</sequence>
<gene>
    <name evidence="5" type="ORF">CHILSU_LOCUS11239</name>
</gene>
<feature type="signal peptide" evidence="4">
    <location>
        <begin position="1"/>
        <end position="17"/>
    </location>
</feature>
<dbReference type="PANTHER" id="PTHR12236">
    <property type="entry name" value="STRUCTURAL CONTITUENT OF CUTICLE"/>
    <property type="match status" value="1"/>
</dbReference>
<dbReference type="InterPro" id="IPR031311">
    <property type="entry name" value="CHIT_BIND_RR_consensus"/>
</dbReference>
<reference evidence="5" key="1">
    <citation type="submission" date="2021-12" db="EMBL/GenBank/DDBJ databases">
        <authorList>
            <person name="King R."/>
        </authorList>
    </citation>
    <scope>NUCLEOTIDE SEQUENCE</scope>
</reference>
<organism evidence="5 6">
    <name type="scientific">Chilo suppressalis</name>
    <name type="common">Asiatic rice borer moth</name>
    <dbReference type="NCBI Taxonomy" id="168631"/>
    <lineage>
        <taxon>Eukaryota</taxon>
        <taxon>Metazoa</taxon>
        <taxon>Ecdysozoa</taxon>
        <taxon>Arthropoda</taxon>
        <taxon>Hexapoda</taxon>
        <taxon>Insecta</taxon>
        <taxon>Pterygota</taxon>
        <taxon>Neoptera</taxon>
        <taxon>Endopterygota</taxon>
        <taxon>Lepidoptera</taxon>
        <taxon>Glossata</taxon>
        <taxon>Ditrysia</taxon>
        <taxon>Pyraloidea</taxon>
        <taxon>Crambidae</taxon>
        <taxon>Crambinae</taxon>
        <taxon>Chilo</taxon>
    </lineage>
</organism>
<evidence type="ECO:0000313" key="5">
    <source>
        <dbReference type="EMBL" id="CAH0407837.1"/>
    </source>
</evidence>
<evidence type="ECO:0000256" key="1">
    <source>
        <dbReference type="ARBA" id="ARBA00022460"/>
    </source>
</evidence>
<name>A0ABN8BCR1_CHISP</name>
<feature type="chain" id="PRO_5047362855" evidence="4">
    <location>
        <begin position="18"/>
        <end position="197"/>
    </location>
</feature>
<proteinExistence type="predicted"/>
<dbReference type="PROSITE" id="PS51155">
    <property type="entry name" value="CHIT_BIND_RR_2"/>
    <property type="match status" value="1"/>
</dbReference>
<dbReference type="PRINTS" id="PR00947">
    <property type="entry name" value="CUTICLE"/>
</dbReference>
<dbReference type="EMBL" id="OU963902">
    <property type="protein sequence ID" value="CAH0407837.1"/>
    <property type="molecule type" value="Genomic_DNA"/>
</dbReference>
<accession>A0ABN8BCR1</accession>
<dbReference type="PANTHER" id="PTHR12236:SF95">
    <property type="entry name" value="CUTICULAR PROTEIN 76BD, ISOFORM C-RELATED"/>
    <property type="match status" value="1"/>
</dbReference>
<dbReference type="PROSITE" id="PS00233">
    <property type="entry name" value="CHIT_BIND_RR_1"/>
    <property type="match status" value="1"/>
</dbReference>
<protein>
    <submittedName>
        <fullName evidence="5">Uncharacterized protein</fullName>
    </submittedName>
</protein>
<dbReference type="Proteomes" id="UP001153292">
    <property type="component" value="Chromosome 9"/>
</dbReference>
<evidence type="ECO:0000256" key="2">
    <source>
        <dbReference type="ARBA" id="ARBA00022729"/>
    </source>
</evidence>
<evidence type="ECO:0000256" key="4">
    <source>
        <dbReference type="SAM" id="SignalP"/>
    </source>
</evidence>
<keyword evidence="2 4" id="KW-0732">Signal</keyword>
<evidence type="ECO:0000256" key="3">
    <source>
        <dbReference type="PROSITE-ProRule" id="PRU00497"/>
    </source>
</evidence>
<dbReference type="InterPro" id="IPR051217">
    <property type="entry name" value="Insect_Cuticle_Struc_Prot"/>
</dbReference>
<dbReference type="InterPro" id="IPR000618">
    <property type="entry name" value="Insect_cuticle"/>
</dbReference>
<evidence type="ECO:0000313" key="6">
    <source>
        <dbReference type="Proteomes" id="UP001153292"/>
    </source>
</evidence>